<feature type="compositionally biased region" description="Polar residues" evidence="2">
    <location>
        <begin position="388"/>
        <end position="400"/>
    </location>
</feature>
<organism evidence="3 4">
    <name type="scientific">Toxoplasma gondii p89</name>
    <dbReference type="NCBI Taxonomy" id="943119"/>
    <lineage>
        <taxon>Eukaryota</taxon>
        <taxon>Sar</taxon>
        <taxon>Alveolata</taxon>
        <taxon>Apicomplexa</taxon>
        <taxon>Conoidasida</taxon>
        <taxon>Coccidia</taxon>
        <taxon>Eucoccidiorida</taxon>
        <taxon>Eimeriorina</taxon>
        <taxon>Sarcocystidae</taxon>
        <taxon>Toxoplasma</taxon>
    </lineage>
</organism>
<name>A0A086JYW9_TOXGO</name>
<feature type="compositionally biased region" description="Low complexity" evidence="2">
    <location>
        <begin position="857"/>
        <end position="942"/>
    </location>
</feature>
<dbReference type="VEuPathDB" id="ToxoDB:TGP89_235190"/>
<feature type="region of interest" description="Disordered" evidence="2">
    <location>
        <begin position="820"/>
        <end position="978"/>
    </location>
</feature>
<evidence type="ECO:0000313" key="3">
    <source>
        <dbReference type="EMBL" id="KFG37337.1"/>
    </source>
</evidence>
<feature type="region of interest" description="Disordered" evidence="2">
    <location>
        <begin position="603"/>
        <end position="623"/>
    </location>
</feature>
<gene>
    <name evidence="3" type="ORF">TGP89_235190</name>
</gene>
<feature type="region of interest" description="Disordered" evidence="2">
    <location>
        <begin position="378"/>
        <end position="403"/>
    </location>
</feature>
<dbReference type="AlphaFoldDB" id="A0A086JYW9"/>
<dbReference type="OrthoDB" id="10363960at2759"/>
<reference evidence="3 4" key="1">
    <citation type="submission" date="2014-03" db="EMBL/GenBank/DDBJ databases">
        <authorList>
            <person name="Sibley D."/>
            <person name="Venepally P."/>
            <person name="Karamycheva S."/>
            <person name="Hadjithomas M."/>
            <person name="Khan A."/>
            <person name="Brunk B."/>
            <person name="Roos D."/>
            <person name="Caler E."/>
            <person name="Lorenzi H."/>
        </authorList>
    </citation>
    <scope>NUCLEOTIDE SEQUENCE [LARGE SCALE GENOMIC DNA]</scope>
    <source>
        <strain evidence="4">p89</strain>
    </source>
</reference>
<dbReference type="EMBL" id="AEYI02001451">
    <property type="protein sequence ID" value="KFG37337.1"/>
    <property type="molecule type" value="Genomic_DNA"/>
</dbReference>
<evidence type="ECO:0000313" key="4">
    <source>
        <dbReference type="Proteomes" id="UP000028828"/>
    </source>
</evidence>
<feature type="coiled-coil region" evidence="1">
    <location>
        <begin position="348"/>
        <end position="375"/>
    </location>
</feature>
<proteinExistence type="predicted"/>
<protein>
    <submittedName>
        <fullName evidence="3">Uncharacterized protein</fullName>
    </submittedName>
</protein>
<evidence type="ECO:0000256" key="2">
    <source>
        <dbReference type="SAM" id="MobiDB-lite"/>
    </source>
</evidence>
<evidence type="ECO:0000256" key="1">
    <source>
        <dbReference type="SAM" id="Coils"/>
    </source>
</evidence>
<feature type="compositionally biased region" description="Low complexity" evidence="2">
    <location>
        <begin position="828"/>
        <end position="849"/>
    </location>
</feature>
<dbReference type="Proteomes" id="UP000028828">
    <property type="component" value="Unassembled WGS sequence"/>
</dbReference>
<sequence>MLYRLGTEEVGLHTNFLGTLATLLFDAEEAQNAAMNEARTNAQRISALEEDRQWLWYQIKEIRGKGGNQEKKIGIMLEEYNKTKAVVESVVGEQQKRRVHDMEERSARLKRTMERRLARVAAARKKLLNGIQQMNIQQDKDFATYQQANETSEQELLEMRLKTLASISTFATLAPPLPPGASRTALVELYEATMSDSVQAKGIQANEDLLSLEESCRAQLLQIRGDIRDFSILIRLAESSYLALDDECTQLFGSSSGDSMSGFMNKTTVADEAALERGTKQFWKTTNQLELLDALQALNSRPFITSVTEDLGEFSVEFLKSGSNGGHKDDSRLSLTGESTENLKQGLLDQFDTNIRQVTEDLEDARLKAQLQMQNRLAARAARRQKASTEASNKGSTQTGRAELEAEWRAKKRAFMEQLLKRRTEERLIGRARQGDVDLRKAMELRQDQELDDLAALHLQEKVAVVLLERDIKKAELEAAHGVGELRDGTPDETEAETTARLASLEEANQGIEVSLREYLDLVMRRVAEEHTVEYDRLKCEHADQMREQFHYSEDDSRFTKLADILDCNARVNARLKEIELEQANNMQQKMEEIKRELTYGAANRRQQKTSGEDAAQQDRQRANEWRANMASKRVQSLGRRSQLRASGAHTDALLTLLRQKMDRLWEALEEERVRQQTELAMKVKQKQVARMAKFGEIQGHQQEKRNKRLTARVNRLKDIAAKRTLWKQQKQKGNPERQFSPLVQHIIEEELLSESLRQFKEENVVQFRGRFMRLLGQLELSLRGAVLPSFLAELHSVGKCTACTSQLVRDATIAGRGQNNRMKAAASESNLTSVSSRSSSVDRGNSDGYSSDHSAGGENSNSESVSGGSTSSESSSDNSSSSERSSDNSSSSESSSDNSSSSESSSDNSSSSESSSGTGSNSGSSSSGHSSSSTSSNGESDVSGHEDGGSTSSDEDNSGNRSSTSTTSKRRDSRSSS</sequence>
<accession>A0A086JYW9</accession>
<comment type="caution">
    <text evidence="3">The sequence shown here is derived from an EMBL/GenBank/DDBJ whole genome shotgun (WGS) entry which is preliminary data.</text>
</comment>
<keyword evidence="1" id="KW-0175">Coiled coil</keyword>